<evidence type="ECO:0000256" key="2">
    <source>
        <dbReference type="ARBA" id="ARBA00022485"/>
    </source>
</evidence>
<dbReference type="InterPro" id="IPR006638">
    <property type="entry name" value="Elp3/MiaA/NifB-like_rSAM"/>
</dbReference>
<dbReference type="Proteomes" id="UP000270471">
    <property type="component" value="Unassembled WGS sequence"/>
</dbReference>
<proteinExistence type="predicted"/>
<dbReference type="InterPro" id="IPR023885">
    <property type="entry name" value="4Fe4S-binding_SPASM_dom"/>
</dbReference>
<dbReference type="RefSeq" id="WP_121894035.1">
    <property type="nucleotide sequence ID" value="NZ_PENI01000033.1"/>
</dbReference>
<evidence type="ECO:0000256" key="5">
    <source>
        <dbReference type="ARBA" id="ARBA00023004"/>
    </source>
</evidence>
<dbReference type="InterPro" id="IPR007197">
    <property type="entry name" value="rSAM"/>
</dbReference>
<comment type="caution">
    <text evidence="8">The sequence shown here is derived from an EMBL/GenBank/DDBJ whole genome shotgun (WGS) entry which is preliminary data.</text>
</comment>
<keyword evidence="5" id="KW-0408">Iron</keyword>
<keyword evidence="9" id="KW-1185">Reference proteome</keyword>
<evidence type="ECO:0000256" key="4">
    <source>
        <dbReference type="ARBA" id="ARBA00022723"/>
    </source>
</evidence>
<organism evidence="8 9">
    <name type="scientific">Streptomyces shenzhenensis</name>
    <dbReference type="NCBI Taxonomy" id="943815"/>
    <lineage>
        <taxon>Bacteria</taxon>
        <taxon>Bacillati</taxon>
        <taxon>Actinomycetota</taxon>
        <taxon>Actinomycetes</taxon>
        <taxon>Kitasatosporales</taxon>
        <taxon>Streptomycetaceae</taxon>
        <taxon>Streptomyces</taxon>
    </lineage>
</organism>
<keyword evidence="3" id="KW-0949">S-adenosyl-L-methionine</keyword>
<dbReference type="PIRSF" id="PIRSF037420">
    <property type="entry name" value="PQQ_syn_pqqE"/>
    <property type="match status" value="1"/>
</dbReference>
<dbReference type="OrthoDB" id="9782387at2"/>
<dbReference type="CDD" id="cd01335">
    <property type="entry name" value="Radical_SAM"/>
    <property type="match status" value="1"/>
</dbReference>
<protein>
    <submittedName>
        <fullName evidence="8">Radical SAM protein</fullName>
    </submittedName>
</protein>
<comment type="cofactor">
    <cofactor evidence="1">
        <name>[4Fe-4S] cluster</name>
        <dbReference type="ChEBI" id="CHEBI:49883"/>
    </cofactor>
</comment>
<evidence type="ECO:0000313" key="9">
    <source>
        <dbReference type="Proteomes" id="UP000270471"/>
    </source>
</evidence>
<dbReference type="InterPro" id="IPR017200">
    <property type="entry name" value="PqqE-like"/>
</dbReference>
<dbReference type="AlphaFoldDB" id="A0A3M0I564"/>
<keyword evidence="4" id="KW-0479">Metal-binding</keyword>
<dbReference type="SFLD" id="SFLDG01386">
    <property type="entry name" value="main_SPASM_domain-containing"/>
    <property type="match status" value="1"/>
</dbReference>
<evidence type="ECO:0000256" key="6">
    <source>
        <dbReference type="ARBA" id="ARBA00023014"/>
    </source>
</evidence>
<gene>
    <name evidence="8" type="ORF">CTZ28_36305</name>
</gene>
<dbReference type="EMBL" id="PENI01000033">
    <property type="protein sequence ID" value="RMB81239.1"/>
    <property type="molecule type" value="Genomic_DNA"/>
</dbReference>
<sequence length="358" mass="40160">MPVPASSTTPQKIDRIEYGRFRNVYVYITEACKLRCSGCYMGERLERASKMQFEQIETTLTQWRQMGGSKLTILGGEPTLHPRYEDTIRLANALGYEHVITTSNGLAKANRKFRRLQSDDFTYVQISVDGGSAETHDAVRGAGKFDETLETVKELCDRGFDTRIICTVSKRNERDCLKLLDLADEFGVSLVKYHVLSVIGRGHGSPQDGMEPPEWLEFTDRLHTAAQGYTTRVWYQPTFARRSEMHRFEAEGYRGCIGRTLDRISVFPDGRTYVCSFLFDTDLQFAEMREGRIELNKGPNEFDLFTGALTKPGCGGCKAPGSCMGGCPAEEVVDGRSSCAAYDDIVPVCRLWKSVPAN</sequence>
<dbReference type="PANTHER" id="PTHR11228:SF7">
    <property type="entry name" value="PQQA PEPTIDE CYCLASE"/>
    <property type="match status" value="1"/>
</dbReference>
<dbReference type="SMART" id="SM00729">
    <property type="entry name" value="Elp3"/>
    <property type="match status" value="1"/>
</dbReference>
<dbReference type="GO" id="GO:0003824">
    <property type="term" value="F:catalytic activity"/>
    <property type="evidence" value="ECO:0007669"/>
    <property type="project" value="InterPro"/>
</dbReference>
<dbReference type="PANTHER" id="PTHR11228">
    <property type="entry name" value="RADICAL SAM DOMAIN PROTEIN"/>
    <property type="match status" value="1"/>
</dbReference>
<dbReference type="InterPro" id="IPR058240">
    <property type="entry name" value="rSAM_sf"/>
</dbReference>
<dbReference type="PROSITE" id="PS51918">
    <property type="entry name" value="RADICAL_SAM"/>
    <property type="match status" value="1"/>
</dbReference>
<dbReference type="GO" id="GO:0046872">
    <property type="term" value="F:metal ion binding"/>
    <property type="evidence" value="ECO:0007669"/>
    <property type="project" value="UniProtKB-KW"/>
</dbReference>
<dbReference type="InterPro" id="IPR013785">
    <property type="entry name" value="Aldolase_TIM"/>
</dbReference>
<dbReference type="SFLD" id="SFLDS00029">
    <property type="entry name" value="Radical_SAM"/>
    <property type="match status" value="1"/>
</dbReference>
<dbReference type="Gene3D" id="3.20.20.70">
    <property type="entry name" value="Aldolase class I"/>
    <property type="match status" value="1"/>
</dbReference>
<dbReference type="SUPFAM" id="SSF102114">
    <property type="entry name" value="Radical SAM enzymes"/>
    <property type="match status" value="1"/>
</dbReference>
<dbReference type="Pfam" id="PF04055">
    <property type="entry name" value="Radical_SAM"/>
    <property type="match status" value="1"/>
</dbReference>
<dbReference type="NCBIfam" id="TIGR04085">
    <property type="entry name" value="rSAM_more_4Fe4S"/>
    <property type="match status" value="1"/>
</dbReference>
<feature type="domain" description="Radical SAM core" evidence="7">
    <location>
        <begin position="18"/>
        <end position="236"/>
    </location>
</feature>
<dbReference type="GO" id="GO:0051539">
    <property type="term" value="F:4 iron, 4 sulfur cluster binding"/>
    <property type="evidence" value="ECO:0007669"/>
    <property type="project" value="UniProtKB-KW"/>
</dbReference>
<evidence type="ECO:0000256" key="1">
    <source>
        <dbReference type="ARBA" id="ARBA00001966"/>
    </source>
</evidence>
<keyword evidence="2" id="KW-0004">4Fe-4S</keyword>
<dbReference type="SFLD" id="SFLDG01067">
    <property type="entry name" value="SPASM/twitch_domain_containing"/>
    <property type="match status" value="1"/>
</dbReference>
<keyword evidence="6" id="KW-0411">Iron-sulfur</keyword>
<evidence type="ECO:0000259" key="7">
    <source>
        <dbReference type="PROSITE" id="PS51918"/>
    </source>
</evidence>
<evidence type="ECO:0000313" key="8">
    <source>
        <dbReference type="EMBL" id="RMB81239.1"/>
    </source>
</evidence>
<accession>A0A3M0I564</accession>
<evidence type="ECO:0000256" key="3">
    <source>
        <dbReference type="ARBA" id="ARBA00022691"/>
    </source>
</evidence>
<name>A0A3M0I564_9ACTN</name>
<reference evidence="8 9" key="1">
    <citation type="submission" date="2017-11" db="EMBL/GenBank/DDBJ databases">
        <title>Draft genome of actinobacteria isolated from guarana (Paullinia cupana (Mart.) Ducke.</title>
        <authorList>
            <person name="Siqueira K.A."/>
            <person name="Liotti R.G."/>
            <person name="Mendes T.A.O."/>
            <person name="Soares M.A."/>
        </authorList>
    </citation>
    <scope>NUCLEOTIDE SEQUENCE [LARGE SCALE GENOMIC DNA]</scope>
    <source>
        <strain evidence="8 9">193</strain>
    </source>
</reference>
<dbReference type="InterPro" id="IPR050377">
    <property type="entry name" value="Radical_SAM_PqqE_MftC-like"/>
</dbReference>